<dbReference type="EMBL" id="ML978460">
    <property type="protein sequence ID" value="KAF2022724.1"/>
    <property type="molecule type" value="Genomic_DNA"/>
</dbReference>
<keyword evidence="2" id="KW-1185">Reference proteome</keyword>
<sequence>MTVRTRRLNSWGRLAELILKVIQLNLEVSPSIGAKRASWQGRRRGSIVEALLEGSAQRSTSNLSESAELSRKSKGLTVRELRGLVGDLDRPRVLSKFTMLRISAFRMQRTFSSLWQALSSLRIIGSAIAALVTWSWRQAGGISQNIAGVRALEGTEAEHGTYEELKLEEEGGNVTGWAWEKASAGKPRRTPGVLRQLSELPWNRQDCALEDTKSSSLYRELLS</sequence>
<proteinExistence type="predicted"/>
<reference evidence="1" key="1">
    <citation type="journal article" date="2020" name="Stud. Mycol.">
        <title>101 Dothideomycetes genomes: a test case for predicting lifestyles and emergence of pathogens.</title>
        <authorList>
            <person name="Haridas S."/>
            <person name="Albert R."/>
            <person name="Binder M."/>
            <person name="Bloem J."/>
            <person name="Labutti K."/>
            <person name="Salamov A."/>
            <person name="Andreopoulos B."/>
            <person name="Baker S."/>
            <person name="Barry K."/>
            <person name="Bills G."/>
            <person name="Bluhm B."/>
            <person name="Cannon C."/>
            <person name="Castanera R."/>
            <person name="Culley D."/>
            <person name="Daum C."/>
            <person name="Ezra D."/>
            <person name="Gonzalez J."/>
            <person name="Henrissat B."/>
            <person name="Kuo A."/>
            <person name="Liang C."/>
            <person name="Lipzen A."/>
            <person name="Lutzoni F."/>
            <person name="Magnuson J."/>
            <person name="Mondo S."/>
            <person name="Nolan M."/>
            <person name="Ohm R."/>
            <person name="Pangilinan J."/>
            <person name="Park H.-J."/>
            <person name="Ramirez L."/>
            <person name="Alfaro M."/>
            <person name="Sun H."/>
            <person name="Tritt A."/>
            <person name="Yoshinaga Y."/>
            <person name="Zwiers L.-H."/>
            <person name="Turgeon B."/>
            <person name="Goodwin S."/>
            <person name="Spatafora J."/>
            <person name="Crous P."/>
            <person name="Grigoriev I."/>
        </authorList>
    </citation>
    <scope>NUCLEOTIDE SEQUENCE</scope>
    <source>
        <strain evidence="1">CBS 110217</strain>
    </source>
</reference>
<gene>
    <name evidence="1" type="ORF">EK21DRAFT_95489</name>
</gene>
<dbReference type="AlphaFoldDB" id="A0A9P4LFZ2"/>
<accession>A0A9P4LFZ2</accession>
<comment type="caution">
    <text evidence="1">The sequence shown here is derived from an EMBL/GenBank/DDBJ whole genome shotgun (WGS) entry which is preliminary data.</text>
</comment>
<evidence type="ECO:0000313" key="1">
    <source>
        <dbReference type="EMBL" id="KAF2022724.1"/>
    </source>
</evidence>
<organism evidence="1 2">
    <name type="scientific">Setomelanomma holmii</name>
    <dbReference type="NCBI Taxonomy" id="210430"/>
    <lineage>
        <taxon>Eukaryota</taxon>
        <taxon>Fungi</taxon>
        <taxon>Dikarya</taxon>
        <taxon>Ascomycota</taxon>
        <taxon>Pezizomycotina</taxon>
        <taxon>Dothideomycetes</taxon>
        <taxon>Pleosporomycetidae</taxon>
        <taxon>Pleosporales</taxon>
        <taxon>Pleosporineae</taxon>
        <taxon>Phaeosphaeriaceae</taxon>
        <taxon>Setomelanomma</taxon>
    </lineage>
</organism>
<evidence type="ECO:0000313" key="2">
    <source>
        <dbReference type="Proteomes" id="UP000799777"/>
    </source>
</evidence>
<name>A0A9P4LFZ2_9PLEO</name>
<protein>
    <submittedName>
        <fullName evidence="1">Uncharacterized protein</fullName>
    </submittedName>
</protein>
<dbReference type="Proteomes" id="UP000799777">
    <property type="component" value="Unassembled WGS sequence"/>
</dbReference>